<organism evidence="1">
    <name type="scientific">Rhizophagus irregularis (strain DAOM 181602 / DAOM 197198 / MUCL 43194)</name>
    <name type="common">Arbuscular mycorrhizal fungus</name>
    <name type="synonym">Glomus intraradices</name>
    <dbReference type="NCBI Taxonomy" id="747089"/>
    <lineage>
        <taxon>Eukaryota</taxon>
        <taxon>Fungi</taxon>
        <taxon>Fungi incertae sedis</taxon>
        <taxon>Mucoromycota</taxon>
        <taxon>Glomeromycotina</taxon>
        <taxon>Glomeromycetes</taxon>
        <taxon>Glomerales</taxon>
        <taxon>Glomeraceae</taxon>
        <taxon>Rhizophagus</taxon>
    </lineage>
</organism>
<sequence length="102" mass="12354">VIRVNEKLNHKYRINAIMSLLMYQNKNEPAFPSVQEFKMMNSFSLCEFLKNKYKQQEEFFNHFEILRHEMIDGENFMLLNKPNLEDSPFIFPAGDRRFDQKT</sequence>
<feature type="non-terminal residue" evidence="1">
    <location>
        <position position="1"/>
    </location>
</feature>
<proteinExistence type="predicted"/>
<dbReference type="EMBL" id="KI286563">
    <property type="protein sequence ID" value="ESA10925.1"/>
    <property type="molecule type" value="Genomic_DNA"/>
</dbReference>
<accession>U9TS18</accession>
<dbReference type="AlphaFoldDB" id="U9TS18"/>
<protein>
    <submittedName>
        <fullName evidence="1">Uncharacterized protein</fullName>
    </submittedName>
</protein>
<name>U9TS18_RHIID</name>
<dbReference type="VEuPathDB" id="FungiDB:RhiirFUN_022878"/>
<reference evidence="1" key="1">
    <citation type="submission" date="2013-07" db="EMBL/GenBank/DDBJ databases">
        <title>The genome of an arbuscular mycorrhizal fungus provides insights into the evolution of the oldest plant symbiosis.</title>
        <authorList>
            <consortium name="DOE Joint Genome Institute"/>
            <person name="Tisserant E."/>
            <person name="Malbreil M."/>
            <person name="Kuo A."/>
            <person name="Kohler A."/>
            <person name="Symeonidi A."/>
            <person name="Balestrini R."/>
            <person name="Charron P."/>
            <person name="Duensing N."/>
            <person name="Frei-dit-Frey N."/>
            <person name="Gianinazzi-Pearson V."/>
            <person name="Gilbert B."/>
            <person name="Handa Y."/>
            <person name="Hijri M."/>
            <person name="Kaul R."/>
            <person name="Kawaguchi M."/>
            <person name="Krajinski F."/>
            <person name="Lammers P."/>
            <person name="Lapierre D."/>
            <person name="Masclaux F.G."/>
            <person name="Murat C."/>
            <person name="Morin E."/>
            <person name="Ndikumana S."/>
            <person name="Pagni M."/>
            <person name="Petitpierre D."/>
            <person name="Requena N."/>
            <person name="Rosikiewicz P."/>
            <person name="Riley R."/>
            <person name="Saito K."/>
            <person name="San Clemente H."/>
            <person name="Shapiro H."/>
            <person name="van Tuinen D."/>
            <person name="Becard G."/>
            <person name="Bonfante P."/>
            <person name="Paszkowski U."/>
            <person name="Shachar-Hill Y."/>
            <person name="Young J.P."/>
            <person name="Sanders I.R."/>
            <person name="Henrissat B."/>
            <person name="Rensing S.A."/>
            <person name="Grigoriev I.V."/>
            <person name="Corradi N."/>
            <person name="Roux C."/>
            <person name="Martin F."/>
        </authorList>
    </citation>
    <scope>NUCLEOTIDE SEQUENCE</scope>
    <source>
        <strain evidence="1">DAOM 197198</strain>
    </source>
</reference>
<gene>
    <name evidence="1" type="ORF">GLOINDRAFT_97078</name>
</gene>
<dbReference type="HOGENOM" id="CLU_2284218_0_0_1"/>
<evidence type="ECO:0000313" key="1">
    <source>
        <dbReference type="EMBL" id="ESA10925.1"/>
    </source>
</evidence>